<dbReference type="InterPro" id="IPR007416">
    <property type="entry name" value="YggL_50S_bp"/>
</dbReference>
<comment type="caution">
    <text evidence="1">The sequence shown here is derived from an EMBL/GenBank/DDBJ whole genome shotgun (WGS) entry which is preliminary data.</text>
</comment>
<organism evidence="1 2">
    <name type="scientific">Dickeya chrysanthemi</name>
    <name type="common">Pectobacterium chrysanthemi</name>
    <name type="synonym">Erwinia chrysanthemi</name>
    <dbReference type="NCBI Taxonomy" id="556"/>
    <lineage>
        <taxon>Bacteria</taxon>
        <taxon>Pseudomonadati</taxon>
        <taxon>Pseudomonadota</taxon>
        <taxon>Gammaproteobacteria</taxon>
        <taxon>Enterobacterales</taxon>
        <taxon>Pectobacteriaceae</taxon>
        <taxon>Dickeya</taxon>
    </lineage>
</organism>
<dbReference type="Pfam" id="PF04320">
    <property type="entry name" value="YggL_50S_bp"/>
    <property type="match status" value="1"/>
</dbReference>
<dbReference type="NCBIfam" id="NF008685">
    <property type="entry name" value="PRK11702.1"/>
    <property type="match status" value="1"/>
</dbReference>
<evidence type="ECO:0000313" key="1">
    <source>
        <dbReference type="EMBL" id="MEI7062868.1"/>
    </source>
</evidence>
<gene>
    <name evidence="1" type="ORF">WCU84_04150</name>
</gene>
<reference evidence="1 2" key="1">
    <citation type="submission" date="2024-03" db="EMBL/GenBank/DDBJ databases">
        <title>Analysis of soft rot Pectobacteriaceae population diversity in US potato growing regions between 2016 and 2022.</title>
        <authorList>
            <person name="Ma X."/>
            <person name="Zhang X."/>
            <person name="Stodghill P."/>
            <person name="Rioux R."/>
            <person name="Babler B."/>
            <person name="Shrestha S."/>
            <person name="Babler B."/>
            <person name="Rivedal H."/>
            <person name="Frost K."/>
            <person name="Hao J."/>
            <person name="Secor G."/>
            <person name="Swingle B."/>
        </authorList>
    </citation>
    <scope>NUCLEOTIDE SEQUENCE [LARGE SCALE GENOMIC DNA]</scope>
    <source>
        <strain evidence="1 2">SR64</strain>
    </source>
</reference>
<dbReference type="PANTHER" id="PTHR38778">
    <property type="entry name" value="CYTOPLASMIC PROTEIN-RELATED"/>
    <property type="match status" value="1"/>
</dbReference>
<dbReference type="EMBL" id="JBBBOO010000002">
    <property type="protein sequence ID" value="MEI7062868.1"/>
    <property type="molecule type" value="Genomic_DNA"/>
</dbReference>
<keyword evidence="2" id="KW-1185">Reference proteome</keyword>
<evidence type="ECO:0000313" key="2">
    <source>
        <dbReference type="Proteomes" id="UP001359469"/>
    </source>
</evidence>
<dbReference type="RefSeq" id="WP_040002219.1">
    <property type="nucleotide sequence ID" value="NZ_CP161827.1"/>
</dbReference>
<protein>
    <submittedName>
        <fullName evidence="1">YggL family protein</fullName>
    </submittedName>
</protein>
<accession>A0ABU8JIN9</accession>
<sequence>MANKNRSRRLRKKLHIDEFQEFGFSVSWRFPQGISVEEIDRTLDLFVDEVIEPNGLAFEGSGYLQWEGLVCLQKLGNCTDEQRELVRNWLVSHQLTDVTVSDLFDIWWDLPANLG</sequence>
<proteinExistence type="predicted"/>
<dbReference type="Proteomes" id="UP001359469">
    <property type="component" value="Unassembled WGS sequence"/>
</dbReference>
<dbReference type="PANTHER" id="PTHR38778:SF1">
    <property type="entry name" value="CYTOPLASMIC PROTEIN"/>
    <property type="match status" value="1"/>
</dbReference>
<name>A0ABU8JIN9_DICCH</name>